<feature type="region of interest" description="Disordered" evidence="1">
    <location>
        <begin position="186"/>
        <end position="205"/>
    </location>
</feature>
<dbReference type="AlphaFoldDB" id="A0AAN6YWF8"/>
<sequence length="249" mass="28410">MPSRDELTFFLYRDGYQPQELYLGHLVFDFLFHQVLAAESTRETVRKWLSVSTHEYIIRKLAPVLWRPKIWMLTGVYEFDDCTSFTWETSNKSGEVGVASEILALLGVPLGMGMTVNVGRGQYRKQTFPGTAIWAAQYQLIDPEYLHVGSGERHKQPPEPAQLRLRLKEIYSVKGAVFRAGRGKSSALRKEIDEREPKPEKVDPNNTAVVHLAGELSTAQGDASEWEEEFWDRYGEAEKEWAAAKDAKE</sequence>
<reference evidence="2" key="1">
    <citation type="journal article" date="2023" name="Mol. Phylogenet. Evol.">
        <title>Genome-scale phylogeny and comparative genomics of the fungal order Sordariales.</title>
        <authorList>
            <person name="Hensen N."/>
            <person name="Bonometti L."/>
            <person name="Westerberg I."/>
            <person name="Brannstrom I.O."/>
            <person name="Guillou S."/>
            <person name="Cros-Aarteil S."/>
            <person name="Calhoun S."/>
            <person name="Haridas S."/>
            <person name="Kuo A."/>
            <person name="Mondo S."/>
            <person name="Pangilinan J."/>
            <person name="Riley R."/>
            <person name="LaButti K."/>
            <person name="Andreopoulos B."/>
            <person name="Lipzen A."/>
            <person name="Chen C."/>
            <person name="Yan M."/>
            <person name="Daum C."/>
            <person name="Ng V."/>
            <person name="Clum A."/>
            <person name="Steindorff A."/>
            <person name="Ohm R.A."/>
            <person name="Martin F."/>
            <person name="Silar P."/>
            <person name="Natvig D.O."/>
            <person name="Lalanne C."/>
            <person name="Gautier V."/>
            <person name="Ament-Velasquez S.L."/>
            <person name="Kruys A."/>
            <person name="Hutchinson M.I."/>
            <person name="Powell A.J."/>
            <person name="Barry K."/>
            <person name="Miller A.N."/>
            <person name="Grigoriev I.V."/>
            <person name="Debuchy R."/>
            <person name="Gladieux P."/>
            <person name="Hiltunen Thoren M."/>
            <person name="Johannesson H."/>
        </authorList>
    </citation>
    <scope>NUCLEOTIDE SEQUENCE</scope>
    <source>
        <strain evidence="2">CBS 508.74</strain>
    </source>
</reference>
<evidence type="ECO:0000313" key="3">
    <source>
        <dbReference type="Proteomes" id="UP001302812"/>
    </source>
</evidence>
<protein>
    <submittedName>
        <fullName evidence="2">Uncharacterized protein</fullName>
    </submittedName>
</protein>
<proteinExistence type="predicted"/>
<dbReference type="GeneID" id="89942590"/>
<feature type="compositionally biased region" description="Basic and acidic residues" evidence="1">
    <location>
        <begin position="188"/>
        <end position="203"/>
    </location>
</feature>
<dbReference type="RefSeq" id="XP_064673618.1">
    <property type="nucleotide sequence ID" value="XM_064818463.1"/>
</dbReference>
<name>A0AAN6YWF8_9PEZI</name>
<gene>
    <name evidence="2" type="ORF">N656DRAFT_825975</name>
</gene>
<dbReference type="EMBL" id="MU853333">
    <property type="protein sequence ID" value="KAK4116048.1"/>
    <property type="molecule type" value="Genomic_DNA"/>
</dbReference>
<evidence type="ECO:0000256" key="1">
    <source>
        <dbReference type="SAM" id="MobiDB-lite"/>
    </source>
</evidence>
<reference evidence="2" key="2">
    <citation type="submission" date="2023-05" db="EMBL/GenBank/DDBJ databases">
        <authorList>
            <consortium name="Lawrence Berkeley National Laboratory"/>
            <person name="Steindorff A."/>
            <person name="Hensen N."/>
            <person name="Bonometti L."/>
            <person name="Westerberg I."/>
            <person name="Brannstrom I.O."/>
            <person name="Guillou S."/>
            <person name="Cros-Aarteil S."/>
            <person name="Calhoun S."/>
            <person name="Haridas S."/>
            <person name="Kuo A."/>
            <person name="Mondo S."/>
            <person name="Pangilinan J."/>
            <person name="Riley R."/>
            <person name="Labutti K."/>
            <person name="Andreopoulos B."/>
            <person name="Lipzen A."/>
            <person name="Chen C."/>
            <person name="Yanf M."/>
            <person name="Daum C."/>
            <person name="Ng V."/>
            <person name="Clum A."/>
            <person name="Ohm R."/>
            <person name="Martin F."/>
            <person name="Silar P."/>
            <person name="Natvig D."/>
            <person name="Lalanne C."/>
            <person name="Gautier V."/>
            <person name="Ament-Velasquez S.L."/>
            <person name="Kruys A."/>
            <person name="Hutchinson M.I."/>
            <person name="Powell A.J."/>
            <person name="Barry K."/>
            <person name="Miller A.N."/>
            <person name="Grigoriev I.V."/>
            <person name="Debuchy R."/>
            <person name="Gladieux P."/>
            <person name="Thoren M.H."/>
            <person name="Johannesson H."/>
        </authorList>
    </citation>
    <scope>NUCLEOTIDE SEQUENCE</scope>
    <source>
        <strain evidence="2">CBS 508.74</strain>
    </source>
</reference>
<evidence type="ECO:0000313" key="2">
    <source>
        <dbReference type="EMBL" id="KAK4116048.1"/>
    </source>
</evidence>
<accession>A0AAN6YWF8</accession>
<organism evidence="2 3">
    <name type="scientific">Canariomyces notabilis</name>
    <dbReference type="NCBI Taxonomy" id="2074819"/>
    <lineage>
        <taxon>Eukaryota</taxon>
        <taxon>Fungi</taxon>
        <taxon>Dikarya</taxon>
        <taxon>Ascomycota</taxon>
        <taxon>Pezizomycotina</taxon>
        <taxon>Sordariomycetes</taxon>
        <taxon>Sordariomycetidae</taxon>
        <taxon>Sordariales</taxon>
        <taxon>Chaetomiaceae</taxon>
        <taxon>Canariomyces</taxon>
    </lineage>
</organism>
<comment type="caution">
    <text evidence="2">The sequence shown here is derived from an EMBL/GenBank/DDBJ whole genome shotgun (WGS) entry which is preliminary data.</text>
</comment>
<dbReference type="Proteomes" id="UP001302812">
    <property type="component" value="Unassembled WGS sequence"/>
</dbReference>
<keyword evidence="3" id="KW-1185">Reference proteome</keyword>